<protein>
    <submittedName>
        <fullName evidence="1">Uncharacterized protein</fullName>
    </submittedName>
</protein>
<sequence>MTEQKHQSSIQDLIQAKLEADERAVEMMIADVEAAFKGNPEQEKLIANLAIKAYHNSNDIDELNVQGMYANAVLDALCKILIEELKIIPQELMQRAVEEAHKTALAAVEEANDIYAEALNSQSDDITSEVTTL</sequence>
<evidence type="ECO:0000313" key="2">
    <source>
        <dbReference type="Proteomes" id="UP000225947"/>
    </source>
</evidence>
<dbReference type="EMBL" id="KU935715">
    <property type="protein sequence ID" value="AND75275.1"/>
    <property type="molecule type" value="Genomic_DNA"/>
</dbReference>
<gene>
    <name evidence="1" type="ORF">ME3_114</name>
</gene>
<evidence type="ECO:0000313" key="1">
    <source>
        <dbReference type="EMBL" id="AND75275.1"/>
    </source>
</evidence>
<keyword evidence="2" id="KW-1185">Reference proteome</keyword>
<organism evidence="1 2">
    <name type="scientific">Acinetobacter phage vB_AbaM_ME3</name>
    <dbReference type="NCBI Taxonomy" id="1837876"/>
    <lineage>
        <taxon>Viruses</taxon>
        <taxon>Duplodnaviria</taxon>
        <taxon>Heunggongvirae</taxon>
        <taxon>Uroviricota</taxon>
        <taxon>Caudoviricetes</taxon>
        <taxon>Metrivirus</taxon>
        <taxon>Metrivirus ME3</taxon>
    </lineage>
</organism>
<reference evidence="2" key="1">
    <citation type="submission" date="2016-03" db="EMBL/GenBank/DDBJ databases">
        <title>Characterization of Acinetobacter baumannii phage vB_AbaM_ME3.</title>
        <authorList>
            <person name="Buttimer C.T.H."/>
            <person name="Elbreki M."/>
            <person name="Coffey A."/>
        </authorList>
    </citation>
    <scope>NUCLEOTIDE SEQUENCE [LARGE SCALE GENOMIC DNA]</scope>
</reference>
<dbReference type="Proteomes" id="UP000225947">
    <property type="component" value="Segment"/>
</dbReference>
<accession>A0A172Q0A8</accession>
<name>A0A172Q0A8_9CAUD</name>
<proteinExistence type="predicted"/>